<feature type="compositionally biased region" description="Low complexity" evidence="9">
    <location>
        <begin position="422"/>
        <end position="458"/>
    </location>
</feature>
<feature type="compositionally biased region" description="Basic residues" evidence="9">
    <location>
        <begin position="390"/>
        <end position="406"/>
    </location>
</feature>
<feature type="compositionally biased region" description="Low complexity" evidence="9">
    <location>
        <begin position="216"/>
        <end position="229"/>
    </location>
</feature>
<name>A0ABP1QPT1_9HEXA</name>
<comment type="similarity">
    <text evidence="8">Belongs to the Engrailed homeobox family.</text>
</comment>
<feature type="compositionally biased region" description="Low complexity" evidence="9">
    <location>
        <begin position="300"/>
        <end position="319"/>
    </location>
</feature>
<dbReference type="Pfam" id="PF10525">
    <property type="entry name" value="Engrail_1_C_sig"/>
    <property type="match status" value="1"/>
</dbReference>
<evidence type="ECO:0000256" key="2">
    <source>
        <dbReference type="ARBA" id="ARBA00022473"/>
    </source>
</evidence>
<keyword evidence="12" id="KW-1185">Reference proteome</keyword>
<comment type="caution">
    <text evidence="11">The sequence shown here is derived from an EMBL/GenBank/DDBJ whole genome shotgun (WGS) entry which is preliminary data.</text>
</comment>
<evidence type="ECO:0000256" key="5">
    <source>
        <dbReference type="ARBA" id="ARBA00023242"/>
    </source>
</evidence>
<dbReference type="EMBL" id="CAXLJM020000041">
    <property type="protein sequence ID" value="CAL8109704.1"/>
    <property type="molecule type" value="Genomic_DNA"/>
</dbReference>
<feature type="region of interest" description="Disordered" evidence="9">
    <location>
        <begin position="297"/>
        <end position="340"/>
    </location>
</feature>
<feature type="region of interest" description="Disordered" evidence="9">
    <location>
        <begin position="371"/>
        <end position="472"/>
    </location>
</feature>
<feature type="compositionally biased region" description="Acidic residues" evidence="9">
    <location>
        <begin position="112"/>
        <end position="124"/>
    </location>
</feature>
<sequence>MFNDPLLKLMSVSLVTSEGSLPLTHHHLQHFYHQQLLHQQNQQAAAAAAMLVHNGRLPGGSPVPVPSPNSSLSHPESPRSQAGESTANTPPATIMTVDELNFRKSSLKKDDEEMVTELEDDNDEVLSIGGKDDEQMMMDCDSSVSDGGVIRSEKEEGGDQEDEGDKINWDHDDDKDKRHNSSREPNREKPPRCPSASTAASIDEPLGSDEEDMPSEADSQGSSSNASTSQKRSKNRNGGSKQDNRSQKYHAFNISNLSRNSPTEDLYNRHQYHHPHPASIHPNYFLHHNHFFHHQLMNDTNSNHSTASSTNNSSPSPSSYHHHHHNHHQNQQQQQQTAAVAAAHSLIFSIANILRPDFGLCNNNNNNNINHISNGTTSKSSQKSKGGSSSHHHFSALHAFGAKRHSGAGGGSNKVNQYNGTSAYSSSSKHNNQSRSSGHCDSSSSAMHPTTPTTTIPIDLSRPVSNGSASMMISPNSMMMLEGVVGNQSKSRHHKTNKSEKHMNPGLTEKNSKHHQQLEKPPRVITPTSANPDTGVVNGSSNNSNKTTSSSNNNANNSKAAGGAAKGNETLWPAWVYCTRYSDRPSSGRSPRTRRTRKAKEKEVDEKRPRTAFTAEQLSRLKKEFDENRYLTEKRRQDLARELKLHENQIKIWFQNKRAKLKKANGQRGGLALQLMAQGLYNHSTVPPRDGEEDSDDDDC</sequence>
<feature type="region of interest" description="Disordered" evidence="9">
    <location>
        <begin position="582"/>
        <end position="609"/>
    </location>
</feature>
<organism evidence="11 12">
    <name type="scientific">Orchesella dallaii</name>
    <dbReference type="NCBI Taxonomy" id="48710"/>
    <lineage>
        <taxon>Eukaryota</taxon>
        <taxon>Metazoa</taxon>
        <taxon>Ecdysozoa</taxon>
        <taxon>Arthropoda</taxon>
        <taxon>Hexapoda</taxon>
        <taxon>Collembola</taxon>
        <taxon>Entomobryomorpha</taxon>
        <taxon>Entomobryoidea</taxon>
        <taxon>Orchesellidae</taxon>
        <taxon>Orchesellinae</taxon>
        <taxon>Orchesella</taxon>
    </lineage>
</organism>
<dbReference type="InterPro" id="IPR019549">
    <property type="entry name" value="Homeobox-engrailed_C-terminal"/>
</dbReference>
<evidence type="ECO:0000256" key="8">
    <source>
        <dbReference type="RuleBase" id="RU510713"/>
    </source>
</evidence>
<keyword evidence="3 6" id="KW-0238">DNA-binding</keyword>
<feature type="region of interest" description="Disordered" evidence="9">
    <location>
        <begin position="112"/>
        <end position="275"/>
    </location>
</feature>
<keyword evidence="2" id="KW-0217">Developmental protein</keyword>
<dbReference type="PRINTS" id="PR00024">
    <property type="entry name" value="HOMEOBOX"/>
</dbReference>
<dbReference type="Gene3D" id="1.10.10.60">
    <property type="entry name" value="Homeodomain-like"/>
    <property type="match status" value="1"/>
</dbReference>
<evidence type="ECO:0000256" key="9">
    <source>
        <dbReference type="SAM" id="MobiDB-lite"/>
    </source>
</evidence>
<dbReference type="InterPro" id="IPR020479">
    <property type="entry name" value="HD_metazoa"/>
</dbReference>
<dbReference type="SUPFAM" id="SSF46689">
    <property type="entry name" value="Homeodomain-like"/>
    <property type="match status" value="1"/>
</dbReference>
<feature type="compositionally biased region" description="Polar residues" evidence="9">
    <location>
        <begin position="253"/>
        <end position="263"/>
    </location>
</feature>
<evidence type="ECO:0000313" key="11">
    <source>
        <dbReference type="EMBL" id="CAL8109704.1"/>
    </source>
</evidence>
<feature type="region of interest" description="Disordered" evidence="9">
    <location>
        <begin position="486"/>
        <end position="565"/>
    </location>
</feature>
<accession>A0ABP1QPT1</accession>
<feature type="compositionally biased region" description="Low complexity" evidence="9">
    <location>
        <begin position="534"/>
        <end position="565"/>
    </location>
</feature>
<dbReference type="InterPro" id="IPR050720">
    <property type="entry name" value="Engrailed_Homeobox_TFs"/>
</dbReference>
<feature type="region of interest" description="Disordered" evidence="9">
    <location>
        <begin position="55"/>
        <end position="93"/>
    </location>
</feature>
<feature type="compositionally biased region" description="Low complexity" evidence="9">
    <location>
        <begin position="371"/>
        <end position="389"/>
    </location>
</feature>
<comment type="subcellular location">
    <subcellularLocation>
        <location evidence="1 6 7">Nucleus</location>
    </subcellularLocation>
</comment>
<feature type="DNA-binding region" description="Homeobox" evidence="6">
    <location>
        <begin position="606"/>
        <end position="665"/>
    </location>
</feature>
<evidence type="ECO:0000256" key="4">
    <source>
        <dbReference type="ARBA" id="ARBA00023155"/>
    </source>
</evidence>
<dbReference type="Pfam" id="PF00046">
    <property type="entry name" value="Homeodomain"/>
    <property type="match status" value="1"/>
</dbReference>
<keyword evidence="4 6" id="KW-0371">Homeobox</keyword>
<evidence type="ECO:0000256" key="3">
    <source>
        <dbReference type="ARBA" id="ARBA00023125"/>
    </source>
</evidence>
<gene>
    <name evidence="11" type="ORF">ODALV1_LOCUS13612</name>
</gene>
<feature type="compositionally biased region" description="Basic and acidic residues" evidence="9">
    <location>
        <begin position="165"/>
        <end position="191"/>
    </location>
</feature>
<dbReference type="Proteomes" id="UP001642540">
    <property type="component" value="Unassembled WGS sequence"/>
</dbReference>
<feature type="compositionally biased region" description="Polar residues" evidence="9">
    <location>
        <begin position="78"/>
        <end position="91"/>
    </location>
</feature>
<proteinExistence type="inferred from homology"/>
<evidence type="ECO:0000313" key="12">
    <source>
        <dbReference type="Proteomes" id="UP001642540"/>
    </source>
</evidence>
<dbReference type="SMART" id="SM00389">
    <property type="entry name" value="HOX"/>
    <property type="match status" value="1"/>
</dbReference>
<dbReference type="PANTHER" id="PTHR24341">
    <property type="entry name" value="HOMEOBOX PROTEIN ENGRAILED"/>
    <property type="match status" value="1"/>
</dbReference>
<evidence type="ECO:0000256" key="7">
    <source>
        <dbReference type="RuleBase" id="RU000682"/>
    </source>
</evidence>
<dbReference type="PROSITE" id="PS00033">
    <property type="entry name" value="ENGRAILED"/>
    <property type="match status" value="1"/>
</dbReference>
<dbReference type="InterPro" id="IPR017970">
    <property type="entry name" value="Homeobox_CS"/>
</dbReference>
<feature type="compositionally biased region" description="Basic and acidic residues" evidence="9">
    <location>
        <begin position="600"/>
        <end position="609"/>
    </location>
</feature>
<evidence type="ECO:0000256" key="6">
    <source>
        <dbReference type="PROSITE-ProRule" id="PRU00108"/>
    </source>
</evidence>
<keyword evidence="5 6" id="KW-0539">Nucleus</keyword>
<feature type="compositionally biased region" description="Polar residues" evidence="9">
    <location>
        <begin position="463"/>
        <end position="472"/>
    </location>
</feature>
<dbReference type="CDD" id="cd00086">
    <property type="entry name" value="homeodomain"/>
    <property type="match status" value="1"/>
</dbReference>
<protein>
    <recommendedName>
        <fullName evidence="8">Homeobox protein engrailed-like</fullName>
    </recommendedName>
</protein>
<evidence type="ECO:0000259" key="10">
    <source>
        <dbReference type="PROSITE" id="PS50071"/>
    </source>
</evidence>
<feature type="compositionally biased region" description="Low complexity" evidence="9">
    <location>
        <begin position="329"/>
        <end position="340"/>
    </location>
</feature>
<dbReference type="PRINTS" id="PR00026">
    <property type="entry name" value="ENGRAILED"/>
</dbReference>
<feature type="domain" description="Homeobox" evidence="10">
    <location>
        <begin position="604"/>
        <end position="664"/>
    </location>
</feature>
<evidence type="ECO:0000256" key="1">
    <source>
        <dbReference type="ARBA" id="ARBA00004123"/>
    </source>
</evidence>
<dbReference type="PROSITE" id="PS00027">
    <property type="entry name" value="HOMEOBOX_1"/>
    <property type="match status" value="1"/>
</dbReference>
<dbReference type="InterPro" id="IPR000747">
    <property type="entry name" value="HD_engrailed"/>
</dbReference>
<dbReference type="PANTHER" id="PTHR24341:SF6">
    <property type="entry name" value="HOMEOBOX PROTEIN INVECTED"/>
    <property type="match status" value="1"/>
</dbReference>
<dbReference type="InterPro" id="IPR019737">
    <property type="entry name" value="Homeobox-engrailed_CS"/>
</dbReference>
<dbReference type="PROSITE" id="PS50071">
    <property type="entry name" value="HOMEOBOX_2"/>
    <property type="match status" value="1"/>
</dbReference>
<reference evidence="11 12" key="1">
    <citation type="submission" date="2024-08" db="EMBL/GenBank/DDBJ databases">
        <authorList>
            <person name="Cucini C."/>
            <person name="Frati F."/>
        </authorList>
    </citation>
    <scope>NUCLEOTIDE SEQUENCE [LARGE SCALE GENOMIC DNA]</scope>
</reference>
<feature type="compositionally biased region" description="Acidic residues" evidence="9">
    <location>
        <begin position="206"/>
        <end position="215"/>
    </location>
</feature>
<dbReference type="InterPro" id="IPR001356">
    <property type="entry name" value="HD"/>
</dbReference>
<dbReference type="InterPro" id="IPR009057">
    <property type="entry name" value="Homeodomain-like_sf"/>
</dbReference>